<keyword evidence="3" id="KW-1185">Reference proteome</keyword>
<dbReference type="AlphaFoldDB" id="A0A7J7GN15"/>
<dbReference type="Proteomes" id="UP000593564">
    <property type="component" value="Unassembled WGS sequence"/>
</dbReference>
<organism evidence="2 3">
    <name type="scientific">Camellia sinensis</name>
    <name type="common">Tea plant</name>
    <name type="synonym">Thea sinensis</name>
    <dbReference type="NCBI Taxonomy" id="4442"/>
    <lineage>
        <taxon>Eukaryota</taxon>
        <taxon>Viridiplantae</taxon>
        <taxon>Streptophyta</taxon>
        <taxon>Embryophyta</taxon>
        <taxon>Tracheophyta</taxon>
        <taxon>Spermatophyta</taxon>
        <taxon>Magnoliopsida</taxon>
        <taxon>eudicotyledons</taxon>
        <taxon>Gunneridae</taxon>
        <taxon>Pentapetalae</taxon>
        <taxon>asterids</taxon>
        <taxon>Ericales</taxon>
        <taxon>Theaceae</taxon>
        <taxon>Camellia</taxon>
    </lineage>
</organism>
<name>A0A7J7GN15_CAMSI</name>
<proteinExistence type="predicted"/>
<comment type="caution">
    <text evidence="2">The sequence shown here is derived from an EMBL/GenBank/DDBJ whole genome shotgun (WGS) entry which is preliminary data.</text>
</comment>
<reference evidence="3" key="1">
    <citation type="journal article" date="2020" name="Nat. Commun.">
        <title>Genome assembly of wild tea tree DASZ reveals pedigree and selection history of tea varieties.</title>
        <authorList>
            <person name="Zhang W."/>
            <person name="Zhang Y."/>
            <person name="Qiu H."/>
            <person name="Guo Y."/>
            <person name="Wan H."/>
            <person name="Zhang X."/>
            <person name="Scossa F."/>
            <person name="Alseekh S."/>
            <person name="Zhang Q."/>
            <person name="Wang P."/>
            <person name="Xu L."/>
            <person name="Schmidt M.H."/>
            <person name="Jia X."/>
            <person name="Li D."/>
            <person name="Zhu A."/>
            <person name="Guo F."/>
            <person name="Chen W."/>
            <person name="Ni D."/>
            <person name="Usadel B."/>
            <person name="Fernie A.R."/>
            <person name="Wen W."/>
        </authorList>
    </citation>
    <scope>NUCLEOTIDE SEQUENCE [LARGE SCALE GENOMIC DNA]</scope>
    <source>
        <strain evidence="3">cv. G240</strain>
    </source>
</reference>
<protein>
    <submittedName>
        <fullName evidence="2">Uncharacterized protein</fullName>
    </submittedName>
</protein>
<feature type="region of interest" description="Disordered" evidence="1">
    <location>
        <begin position="57"/>
        <end position="81"/>
    </location>
</feature>
<evidence type="ECO:0000313" key="2">
    <source>
        <dbReference type="EMBL" id="KAF5941887.1"/>
    </source>
</evidence>
<dbReference type="EMBL" id="JACBKZ010000009">
    <property type="protein sequence ID" value="KAF5941887.1"/>
    <property type="molecule type" value="Genomic_DNA"/>
</dbReference>
<reference evidence="2 3" key="2">
    <citation type="submission" date="2020-07" db="EMBL/GenBank/DDBJ databases">
        <title>Genome assembly of wild tea tree DASZ reveals pedigree and selection history of tea varieties.</title>
        <authorList>
            <person name="Zhang W."/>
        </authorList>
    </citation>
    <scope>NUCLEOTIDE SEQUENCE [LARGE SCALE GENOMIC DNA]</scope>
    <source>
        <strain evidence="3">cv. G240</strain>
        <tissue evidence="2">Leaf</tissue>
    </source>
</reference>
<sequence>MGQRPFDKNELGLMPFDVLDRNINGPKAVGYVHYEFHSCYQFDYTILKYPQIGFGSNSSSRARPVGKLASNPGPSTERVERAPGKRFEIDTQAELRHLLKGMGLVPACMVNTLGTLITLDRDLRMMYHHQRMLLQADSERGCISRNGSTSKRIVTSSSQPSSSGDISENRPIKLRLNCKSRLICDRNLLDLSGVF</sequence>
<accession>A0A7J7GN15</accession>
<evidence type="ECO:0000313" key="3">
    <source>
        <dbReference type="Proteomes" id="UP000593564"/>
    </source>
</evidence>
<gene>
    <name evidence="2" type="ORF">HYC85_019529</name>
</gene>
<feature type="compositionally biased region" description="Low complexity" evidence="1">
    <location>
        <begin position="156"/>
        <end position="166"/>
    </location>
</feature>
<feature type="region of interest" description="Disordered" evidence="1">
    <location>
        <begin position="145"/>
        <end position="168"/>
    </location>
</feature>
<evidence type="ECO:0000256" key="1">
    <source>
        <dbReference type="SAM" id="MobiDB-lite"/>
    </source>
</evidence>
<feature type="compositionally biased region" description="Polar residues" evidence="1">
    <location>
        <begin position="145"/>
        <end position="155"/>
    </location>
</feature>